<proteinExistence type="predicted"/>
<protein>
    <submittedName>
        <fullName evidence="1">Alpha-D-ribose 1-methylphosphonate 5-triphosphate synthase subunit PhnH</fullName>
    </submittedName>
</protein>
<dbReference type="GO" id="GO:0019634">
    <property type="term" value="P:organic phosphonate metabolic process"/>
    <property type="evidence" value="ECO:0007669"/>
    <property type="project" value="InterPro"/>
</dbReference>
<accession>A0A1H6X9E0</accession>
<dbReference type="Gene3D" id="3.40.50.11310">
    <property type="entry name" value="Bacterial phosphonate metabolism protein PhnH"/>
    <property type="match status" value="1"/>
</dbReference>
<accession>A0A2H4Q166</accession>
<reference evidence="1 2" key="1">
    <citation type="submission" date="2016-10" db="EMBL/GenBank/DDBJ databases">
        <authorList>
            <person name="de Groot N.N."/>
        </authorList>
    </citation>
    <scope>NUCLEOTIDE SEQUENCE [LARGE SCALE GENOMIC DNA]</scope>
    <source>
        <strain evidence="1 2">DSM 22187</strain>
    </source>
</reference>
<organism evidence="1 2">
    <name type="scientific">Halohasta litchfieldiae</name>
    <dbReference type="NCBI Taxonomy" id="1073996"/>
    <lineage>
        <taxon>Archaea</taxon>
        <taxon>Methanobacteriati</taxon>
        <taxon>Methanobacteriota</taxon>
        <taxon>Stenosarchaea group</taxon>
        <taxon>Halobacteria</taxon>
        <taxon>Halobacteriales</taxon>
        <taxon>Haloferacaceae</taxon>
        <taxon>Halohasta</taxon>
    </lineage>
</organism>
<evidence type="ECO:0000313" key="1">
    <source>
        <dbReference type="EMBL" id="SEJ23217.1"/>
    </source>
</evidence>
<dbReference type="STRING" id="1073996.SAMN05444271_13319"/>
<name>A0A1H6X9E0_9EURY</name>
<dbReference type="KEGG" id="hae:halTADL_1336"/>
<dbReference type="EMBL" id="FNYR01000033">
    <property type="protein sequence ID" value="SEJ23217.1"/>
    <property type="molecule type" value="Genomic_DNA"/>
</dbReference>
<dbReference type="SUPFAM" id="SSF159709">
    <property type="entry name" value="PhnH-like"/>
    <property type="match status" value="1"/>
</dbReference>
<dbReference type="OrthoDB" id="184031at2157"/>
<dbReference type="NCBIfam" id="TIGR03292">
    <property type="entry name" value="PhnH_redo"/>
    <property type="match status" value="1"/>
</dbReference>
<keyword evidence="2" id="KW-1185">Reference proteome</keyword>
<dbReference type="AlphaFoldDB" id="A0A1H6X9E0"/>
<dbReference type="Proteomes" id="UP000198888">
    <property type="component" value="Unassembled WGS sequence"/>
</dbReference>
<dbReference type="InterPro" id="IPR008772">
    <property type="entry name" value="Phosphonate_metab_PhnH"/>
</dbReference>
<evidence type="ECO:0000313" key="2">
    <source>
        <dbReference type="Proteomes" id="UP000198888"/>
    </source>
</evidence>
<gene>
    <name evidence="1" type="ORF">SAMN05444271_13319</name>
</gene>
<dbReference type="Pfam" id="PF05845">
    <property type="entry name" value="PhnH"/>
    <property type="match status" value="1"/>
</dbReference>
<dbReference type="RefSeq" id="WP_089673560.1">
    <property type="nucleotide sequence ID" value="NZ_CP024845.1"/>
</dbReference>
<dbReference type="GeneID" id="35002146"/>
<sequence length="193" mass="20198">MRTLGVDPVHGTRETFRSLLDVMSRPGTVETVADPADYAVVSTLVDHEVRVATDDETLKEALSAQGRLDEVAPSKANIVHARDHDFLDVRDCGRGSLIEPSNGTTVIYRVEGLAAGSHDNLTTVSLSGPGVDGTAVLSVGLPPAELDAIAAAQSTYPRGVDVIFTAAETVAAIPRSVTIERPAEQPASTSEVA</sequence>
<dbReference type="InterPro" id="IPR038058">
    <property type="entry name" value="PhnH-like_sp"/>
</dbReference>